<keyword evidence="5 11" id="KW-0863">Zinc-finger</keyword>
<dbReference type="FunFam" id="3.30.160.60:FF:000706">
    <property type="entry name" value="Zinc finger protein"/>
    <property type="match status" value="1"/>
</dbReference>
<evidence type="ECO:0000256" key="9">
    <source>
        <dbReference type="ARBA" id="ARBA00023163"/>
    </source>
</evidence>
<protein>
    <recommendedName>
        <fullName evidence="12">C2H2-type domain-containing protein</fullName>
    </recommendedName>
</protein>
<dbReference type="InterPro" id="IPR013087">
    <property type="entry name" value="Znf_C2H2_type"/>
</dbReference>
<feature type="domain" description="C2H2-type" evidence="12">
    <location>
        <begin position="357"/>
        <end position="379"/>
    </location>
</feature>
<dbReference type="FunFam" id="3.30.160.60:FF:000012">
    <property type="entry name" value="RB-associated KRAB zinc finger protein-like"/>
    <property type="match status" value="1"/>
</dbReference>
<feature type="domain" description="C2H2-type" evidence="12">
    <location>
        <begin position="304"/>
        <end position="326"/>
    </location>
</feature>
<dbReference type="SUPFAM" id="SSF57667">
    <property type="entry name" value="beta-beta-alpha zinc fingers"/>
    <property type="match status" value="7"/>
</dbReference>
<dbReference type="PROSITE" id="PS50157">
    <property type="entry name" value="ZINC_FINGER_C2H2_2"/>
    <property type="match status" value="9"/>
</dbReference>
<feature type="domain" description="C2H2-type" evidence="12">
    <location>
        <begin position="440"/>
        <end position="466"/>
    </location>
</feature>
<dbReference type="GO" id="GO:0008270">
    <property type="term" value="F:zinc ion binding"/>
    <property type="evidence" value="ECO:0007669"/>
    <property type="project" value="UniProtKB-KW"/>
</dbReference>
<dbReference type="FunFam" id="3.30.160.60:FF:000736">
    <property type="entry name" value="Zinc finger protein 423"/>
    <property type="match status" value="1"/>
</dbReference>
<feature type="domain" description="C2H2-type" evidence="12">
    <location>
        <begin position="329"/>
        <end position="356"/>
    </location>
</feature>
<dbReference type="PANTHER" id="PTHR24404:SF114">
    <property type="entry name" value="KLUMPFUSS, ISOFORM B-RELATED"/>
    <property type="match status" value="1"/>
</dbReference>
<dbReference type="GO" id="GO:0005634">
    <property type="term" value="C:nucleus"/>
    <property type="evidence" value="ECO:0007669"/>
    <property type="project" value="UniProtKB-SubCell"/>
</dbReference>
<keyword evidence="4" id="KW-0677">Repeat</keyword>
<evidence type="ECO:0000256" key="6">
    <source>
        <dbReference type="ARBA" id="ARBA00022833"/>
    </source>
</evidence>
<feature type="domain" description="C2H2-type" evidence="12">
    <location>
        <begin position="384"/>
        <end position="411"/>
    </location>
</feature>
<dbReference type="Proteomes" id="UP000594262">
    <property type="component" value="Unplaced"/>
</dbReference>
<proteinExistence type="inferred from homology"/>
<dbReference type="FunFam" id="3.30.160.60:FF:000110">
    <property type="entry name" value="Zinc finger protein-like"/>
    <property type="match status" value="1"/>
</dbReference>
<dbReference type="InterPro" id="IPR036236">
    <property type="entry name" value="Znf_C2H2_sf"/>
</dbReference>
<dbReference type="PROSITE" id="PS00028">
    <property type="entry name" value="ZINC_FINGER_C2H2_1"/>
    <property type="match status" value="6"/>
</dbReference>
<evidence type="ECO:0000256" key="1">
    <source>
        <dbReference type="ARBA" id="ARBA00004123"/>
    </source>
</evidence>
<evidence type="ECO:0000256" key="7">
    <source>
        <dbReference type="ARBA" id="ARBA00023015"/>
    </source>
</evidence>
<feature type="domain" description="C2H2-type" evidence="12">
    <location>
        <begin position="252"/>
        <end position="279"/>
    </location>
</feature>
<dbReference type="PANTHER" id="PTHR24404">
    <property type="entry name" value="ZINC FINGER PROTEIN"/>
    <property type="match status" value="1"/>
</dbReference>
<keyword evidence="8" id="KW-0238">DNA-binding</keyword>
<keyword evidence="9" id="KW-0804">Transcription</keyword>
<dbReference type="FunFam" id="3.30.160.60:FF:000202">
    <property type="entry name" value="Zinc finger protein 574"/>
    <property type="match status" value="1"/>
</dbReference>
<evidence type="ECO:0000256" key="3">
    <source>
        <dbReference type="ARBA" id="ARBA00022723"/>
    </source>
</evidence>
<feature type="domain" description="C2H2-type" evidence="12">
    <location>
        <begin position="196"/>
        <end position="219"/>
    </location>
</feature>
<evidence type="ECO:0000256" key="2">
    <source>
        <dbReference type="ARBA" id="ARBA00006991"/>
    </source>
</evidence>
<evidence type="ECO:0000256" key="11">
    <source>
        <dbReference type="PROSITE-ProRule" id="PRU00042"/>
    </source>
</evidence>
<dbReference type="GO" id="GO:0003700">
    <property type="term" value="F:DNA-binding transcription factor activity"/>
    <property type="evidence" value="ECO:0007669"/>
    <property type="project" value="TreeGrafter"/>
</dbReference>
<accession>A0A7M5X6N6</accession>
<dbReference type="FunFam" id="3.30.160.60:FF:000340">
    <property type="entry name" value="zinc finger protein 473 isoform X1"/>
    <property type="match status" value="1"/>
</dbReference>
<dbReference type="AlphaFoldDB" id="A0A7M5X6N6"/>
<feature type="domain" description="C2H2-type" evidence="12">
    <location>
        <begin position="412"/>
        <end position="439"/>
    </location>
</feature>
<dbReference type="GO" id="GO:0000978">
    <property type="term" value="F:RNA polymerase II cis-regulatory region sequence-specific DNA binding"/>
    <property type="evidence" value="ECO:0007669"/>
    <property type="project" value="TreeGrafter"/>
</dbReference>
<organism evidence="13 14">
    <name type="scientific">Clytia hemisphaerica</name>
    <dbReference type="NCBI Taxonomy" id="252671"/>
    <lineage>
        <taxon>Eukaryota</taxon>
        <taxon>Metazoa</taxon>
        <taxon>Cnidaria</taxon>
        <taxon>Hydrozoa</taxon>
        <taxon>Hydroidolina</taxon>
        <taxon>Leptothecata</taxon>
        <taxon>Obeliida</taxon>
        <taxon>Clytiidae</taxon>
        <taxon>Clytia</taxon>
    </lineage>
</organism>
<evidence type="ECO:0000313" key="13">
    <source>
        <dbReference type="EnsemblMetazoa" id="CLYHEMP018566.1"/>
    </source>
</evidence>
<dbReference type="Gene3D" id="3.30.160.60">
    <property type="entry name" value="Classic Zinc Finger"/>
    <property type="match status" value="9"/>
</dbReference>
<dbReference type="GO" id="GO:0006357">
    <property type="term" value="P:regulation of transcription by RNA polymerase II"/>
    <property type="evidence" value="ECO:0007669"/>
    <property type="project" value="TreeGrafter"/>
</dbReference>
<evidence type="ECO:0000259" key="12">
    <source>
        <dbReference type="PROSITE" id="PS50157"/>
    </source>
</evidence>
<dbReference type="FunFam" id="3.30.160.60:FF:000040">
    <property type="entry name" value="RB associated KRAB zinc finger"/>
    <property type="match status" value="1"/>
</dbReference>
<name>A0A7M5X6N6_9CNID</name>
<keyword evidence="3" id="KW-0479">Metal-binding</keyword>
<dbReference type="FunFam" id="3.30.160.60:FF:000100">
    <property type="entry name" value="Zinc finger 45-like"/>
    <property type="match status" value="2"/>
</dbReference>
<evidence type="ECO:0000256" key="10">
    <source>
        <dbReference type="ARBA" id="ARBA00023242"/>
    </source>
</evidence>
<keyword evidence="6" id="KW-0862">Zinc</keyword>
<evidence type="ECO:0000256" key="5">
    <source>
        <dbReference type="ARBA" id="ARBA00022771"/>
    </source>
</evidence>
<keyword evidence="10" id="KW-0539">Nucleus</keyword>
<sequence>MMNELYQVCMFQVSENNRNPWPYQYGSTMSMLKIKLVSVNNELAILHDNNLNKTLAEDQIEECSIEEIKSNPLNKIEDENNNSATNIEMSDQNQNNNLCAICGQYLNLLSKNPEQLCKCKECGALFTTQNDLDIHQNNGIKYQCGTCRKMFPCKITVQEKLQTSPQEKVKPLKISRNRAKIKVASTQRLPELNAENQCKDCGKSFSSESTLKRHLKAHSKVMICDRCGKGFSIKDFLVHNKSSRCSKKQTIFKCKECKKIFSQKGTLNMHMNTHTKPFSCNECGKAFSLKRSLEQHQSSRKCALECIECQRSFSNKDDLKKHIRSHNSFECKECGKSFTTKTLLWKHEQIHIEIKAYHCDTCGKSFSTPGYLRSHQKVHEHPMFNCEECGKSFPFKRSLERHLNTHKGIKPFKCNVCGKCFSQKNNLVTHMKCHAEERPFQCQKCGKGFKMKHNLKEHNDNVKCTN</sequence>
<comment type="similarity">
    <text evidence="2">Belongs to the krueppel C2H2-type zinc-finger protein family.</text>
</comment>
<keyword evidence="7" id="KW-0805">Transcription regulation</keyword>
<comment type="subcellular location">
    <subcellularLocation>
        <location evidence="1">Nucleus</location>
    </subcellularLocation>
</comment>
<dbReference type="OrthoDB" id="8113227at2759"/>
<evidence type="ECO:0000256" key="4">
    <source>
        <dbReference type="ARBA" id="ARBA00022737"/>
    </source>
</evidence>
<feature type="domain" description="C2H2-type" evidence="12">
    <location>
        <begin position="278"/>
        <end position="297"/>
    </location>
</feature>
<dbReference type="InterPro" id="IPR050589">
    <property type="entry name" value="Ikaros_C2H2-ZF"/>
</dbReference>
<evidence type="ECO:0000256" key="8">
    <source>
        <dbReference type="ARBA" id="ARBA00023125"/>
    </source>
</evidence>
<dbReference type="Pfam" id="PF13894">
    <property type="entry name" value="zf-C2H2_4"/>
    <property type="match status" value="1"/>
</dbReference>
<dbReference type="Pfam" id="PF00096">
    <property type="entry name" value="zf-C2H2"/>
    <property type="match status" value="8"/>
</dbReference>
<dbReference type="GO" id="GO:0032502">
    <property type="term" value="P:developmental process"/>
    <property type="evidence" value="ECO:0007669"/>
    <property type="project" value="UniProtKB-ARBA"/>
</dbReference>
<reference evidence="13" key="1">
    <citation type="submission" date="2021-01" db="UniProtKB">
        <authorList>
            <consortium name="EnsemblMetazoa"/>
        </authorList>
    </citation>
    <scope>IDENTIFICATION</scope>
</reference>
<dbReference type="SMART" id="SM00355">
    <property type="entry name" value="ZnF_C2H2"/>
    <property type="match status" value="10"/>
</dbReference>
<dbReference type="EnsemblMetazoa" id="CLYHEMT018566.1">
    <property type="protein sequence ID" value="CLYHEMP018566.1"/>
    <property type="gene ID" value="CLYHEMG018566"/>
</dbReference>
<evidence type="ECO:0000313" key="14">
    <source>
        <dbReference type="Proteomes" id="UP000594262"/>
    </source>
</evidence>
<keyword evidence="14" id="KW-1185">Reference proteome</keyword>